<dbReference type="InterPro" id="IPR017907">
    <property type="entry name" value="Znf_RING_CS"/>
</dbReference>
<evidence type="ECO:0000256" key="4">
    <source>
        <dbReference type="ARBA" id="ARBA00022723"/>
    </source>
</evidence>
<proteinExistence type="predicted"/>
<evidence type="ECO:0000256" key="10">
    <source>
        <dbReference type="ARBA" id="ARBA00031107"/>
    </source>
</evidence>
<dbReference type="VEuPathDB" id="FungiDB:H310_06527"/>
<evidence type="ECO:0000259" key="13">
    <source>
        <dbReference type="PROSITE" id="PS50089"/>
    </source>
</evidence>
<sequence length="243" mass="27358">MFEVQGVGEEVVLAAIVFLVSTAGLAFLVFHVFTPTYEKATPKAAVVHAKTRPRHANSTCPICLTDVRLACETNCGHGFCTPCLTSYFASRRLDYPCPYCRQYIHLVHTFYSPVEISSQEGLSALRKLDTFNVRAGQKISLLQQLTDLPTLLNWARRPRRQSTLELWTPMRVMYCIVTLLYLISPVDMMPEMVFGVLGYLDDLLLILVILLGIARAIRQDIFIQASARVQREVPRATANPHQS</sequence>
<feature type="transmembrane region" description="Helical" evidence="12">
    <location>
        <begin position="166"/>
        <end position="184"/>
    </location>
</feature>
<dbReference type="GO" id="GO:0016567">
    <property type="term" value="P:protein ubiquitination"/>
    <property type="evidence" value="ECO:0007669"/>
    <property type="project" value="UniProtKB-UniPathway"/>
</dbReference>
<keyword evidence="5 11" id="KW-0863">Zinc-finger</keyword>
<dbReference type="PROSITE" id="PS00518">
    <property type="entry name" value="ZF_RING_1"/>
    <property type="match status" value="1"/>
</dbReference>
<organism evidence="14">
    <name type="scientific">Aphanomyces invadans</name>
    <dbReference type="NCBI Taxonomy" id="157072"/>
    <lineage>
        <taxon>Eukaryota</taxon>
        <taxon>Sar</taxon>
        <taxon>Stramenopiles</taxon>
        <taxon>Oomycota</taxon>
        <taxon>Saprolegniomycetes</taxon>
        <taxon>Saprolegniales</taxon>
        <taxon>Verrucalvaceae</taxon>
        <taxon>Aphanomyces</taxon>
    </lineage>
</organism>
<accession>A0A024U6W6</accession>
<dbReference type="InterPro" id="IPR038896">
    <property type="entry name" value="RNF170"/>
</dbReference>
<dbReference type="InterPro" id="IPR010652">
    <property type="entry name" value="DUF1232"/>
</dbReference>
<evidence type="ECO:0000256" key="12">
    <source>
        <dbReference type="SAM" id="Phobius"/>
    </source>
</evidence>
<dbReference type="PANTHER" id="PTHR22894:SF5">
    <property type="entry name" value="RING-TYPE DOMAIN-CONTAINING PROTEIN"/>
    <property type="match status" value="1"/>
</dbReference>
<dbReference type="Pfam" id="PF00097">
    <property type="entry name" value="zf-C3HC4"/>
    <property type="match status" value="1"/>
</dbReference>
<keyword evidence="7 12" id="KW-1133">Transmembrane helix</keyword>
<evidence type="ECO:0000313" key="14">
    <source>
        <dbReference type="EMBL" id="ETW02009.1"/>
    </source>
</evidence>
<gene>
    <name evidence="14" type="ORF">H310_06527</name>
</gene>
<dbReference type="InterPro" id="IPR013083">
    <property type="entry name" value="Znf_RING/FYVE/PHD"/>
</dbReference>
<dbReference type="PROSITE" id="PS50089">
    <property type="entry name" value="ZF_RING_2"/>
    <property type="match status" value="1"/>
</dbReference>
<keyword evidence="4" id="KW-0479">Metal-binding</keyword>
<dbReference type="Pfam" id="PF06803">
    <property type="entry name" value="DUF1232"/>
    <property type="match status" value="1"/>
</dbReference>
<evidence type="ECO:0000256" key="8">
    <source>
        <dbReference type="ARBA" id="ARBA00023136"/>
    </source>
</evidence>
<evidence type="ECO:0000256" key="6">
    <source>
        <dbReference type="ARBA" id="ARBA00022833"/>
    </source>
</evidence>
<dbReference type="GeneID" id="20083577"/>
<keyword evidence="8 12" id="KW-0472">Membrane</keyword>
<dbReference type="GO" id="GO:0012505">
    <property type="term" value="C:endomembrane system"/>
    <property type="evidence" value="ECO:0007669"/>
    <property type="project" value="UniProtKB-SubCell"/>
</dbReference>
<evidence type="ECO:0000256" key="11">
    <source>
        <dbReference type="PROSITE-ProRule" id="PRU00175"/>
    </source>
</evidence>
<dbReference type="InterPro" id="IPR001841">
    <property type="entry name" value="Znf_RING"/>
</dbReference>
<dbReference type="SMART" id="SM00184">
    <property type="entry name" value="RING"/>
    <property type="match status" value="1"/>
</dbReference>
<reference evidence="14" key="1">
    <citation type="submission" date="2013-12" db="EMBL/GenBank/DDBJ databases">
        <title>The Genome Sequence of Aphanomyces invadans NJM9701.</title>
        <authorList>
            <consortium name="The Broad Institute Genomics Platform"/>
            <person name="Russ C."/>
            <person name="Tyler B."/>
            <person name="van West P."/>
            <person name="Dieguez-Uribeondo J."/>
            <person name="Young S.K."/>
            <person name="Zeng Q."/>
            <person name="Gargeya S."/>
            <person name="Fitzgerald M."/>
            <person name="Abouelleil A."/>
            <person name="Alvarado L."/>
            <person name="Chapman S.B."/>
            <person name="Gainer-Dewar J."/>
            <person name="Goldberg J."/>
            <person name="Griggs A."/>
            <person name="Gujja S."/>
            <person name="Hansen M."/>
            <person name="Howarth C."/>
            <person name="Imamovic A."/>
            <person name="Ireland A."/>
            <person name="Larimer J."/>
            <person name="McCowan C."/>
            <person name="Murphy C."/>
            <person name="Pearson M."/>
            <person name="Poon T.W."/>
            <person name="Priest M."/>
            <person name="Roberts A."/>
            <person name="Saif S."/>
            <person name="Shea T."/>
            <person name="Sykes S."/>
            <person name="Wortman J."/>
            <person name="Nusbaum C."/>
            <person name="Birren B."/>
        </authorList>
    </citation>
    <scope>NUCLEOTIDE SEQUENCE [LARGE SCALE GENOMIC DNA]</scope>
    <source>
        <strain evidence="14">NJM9701</strain>
    </source>
</reference>
<dbReference type="EMBL" id="KI913962">
    <property type="protein sequence ID" value="ETW02009.1"/>
    <property type="molecule type" value="Genomic_DNA"/>
</dbReference>
<dbReference type="OrthoDB" id="9049620at2759"/>
<dbReference type="RefSeq" id="XP_008869857.1">
    <property type="nucleotide sequence ID" value="XM_008871635.1"/>
</dbReference>
<dbReference type="GO" id="GO:0008270">
    <property type="term" value="F:zinc ion binding"/>
    <property type="evidence" value="ECO:0007669"/>
    <property type="project" value="UniProtKB-KW"/>
</dbReference>
<protein>
    <recommendedName>
        <fullName evidence="2">E3 ubiquitin-protein ligase RNF170</fullName>
    </recommendedName>
    <alternativeName>
        <fullName evidence="10">RING finger protein 170</fullName>
    </alternativeName>
    <alternativeName>
        <fullName evidence="9">RING-type E3 ubiquitin transferase RNF170</fullName>
    </alternativeName>
</protein>
<feature type="transmembrane region" description="Helical" evidence="12">
    <location>
        <begin position="12"/>
        <end position="33"/>
    </location>
</feature>
<feature type="domain" description="RING-type" evidence="13">
    <location>
        <begin position="60"/>
        <end position="101"/>
    </location>
</feature>
<feature type="transmembrane region" description="Helical" evidence="12">
    <location>
        <begin position="196"/>
        <end position="214"/>
    </location>
</feature>
<evidence type="ECO:0000256" key="3">
    <source>
        <dbReference type="ARBA" id="ARBA00022692"/>
    </source>
</evidence>
<evidence type="ECO:0000256" key="7">
    <source>
        <dbReference type="ARBA" id="ARBA00022989"/>
    </source>
</evidence>
<evidence type="ECO:0000256" key="1">
    <source>
        <dbReference type="ARBA" id="ARBA00004127"/>
    </source>
</evidence>
<dbReference type="InterPro" id="IPR018957">
    <property type="entry name" value="Znf_C3HC4_RING-type"/>
</dbReference>
<evidence type="ECO:0000256" key="2">
    <source>
        <dbReference type="ARBA" id="ARBA00014068"/>
    </source>
</evidence>
<name>A0A024U6W6_9STRA</name>
<comment type="subcellular location">
    <subcellularLocation>
        <location evidence="1">Endomembrane system</location>
        <topology evidence="1">Multi-pass membrane protein</topology>
    </subcellularLocation>
</comment>
<evidence type="ECO:0000256" key="5">
    <source>
        <dbReference type="ARBA" id="ARBA00022771"/>
    </source>
</evidence>
<keyword evidence="6" id="KW-0862">Zinc</keyword>
<dbReference type="AlphaFoldDB" id="A0A024U6W6"/>
<dbReference type="Gene3D" id="3.30.40.10">
    <property type="entry name" value="Zinc/RING finger domain, C3HC4 (zinc finger)"/>
    <property type="match status" value="1"/>
</dbReference>
<dbReference type="UniPathway" id="UPA00143"/>
<dbReference type="STRING" id="157072.A0A024U6W6"/>
<dbReference type="GO" id="GO:0061630">
    <property type="term" value="F:ubiquitin protein ligase activity"/>
    <property type="evidence" value="ECO:0007669"/>
    <property type="project" value="InterPro"/>
</dbReference>
<keyword evidence="3 12" id="KW-0812">Transmembrane</keyword>
<dbReference type="SUPFAM" id="SSF57850">
    <property type="entry name" value="RING/U-box"/>
    <property type="match status" value="1"/>
</dbReference>
<dbReference type="PANTHER" id="PTHR22894">
    <property type="entry name" value="RING-TYPE DOMAIN-CONTAINING PROTEIN"/>
    <property type="match status" value="1"/>
</dbReference>
<evidence type="ECO:0000256" key="9">
    <source>
        <dbReference type="ARBA" id="ARBA00030110"/>
    </source>
</evidence>
<dbReference type="eggNOG" id="KOG2164">
    <property type="taxonomic scope" value="Eukaryota"/>
</dbReference>